<dbReference type="Pfam" id="PF26622">
    <property type="entry name" value="DUF8199"/>
    <property type="match status" value="1"/>
</dbReference>
<evidence type="ECO:0000313" key="2">
    <source>
        <dbReference type="Proteomes" id="UP001497416"/>
    </source>
</evidence>
<protein>
    <recommendedName>
        <fullName evidence="3">Secreted protein</fullName>
    </recommendedName>
</protein>
<evidence type="ECO:0008006" key="3">
    <source>
        <dbReference type="Google" id="ProtNLM"/>
    </source>
</evidence>
<reference evidence="1 2" key="1">
    <citation type="submission" date="2024-05" db="EMBL/GenBank/DDBJ databases">
        <authorList>
            <person name="Duchaud E."/>
        </authorList>
    </citation>
    <scope>NUCLEOTIDE SEQUENCE [LARGE SCALE GENOMIC DNA]</scope>
    <source>
        <strain evidence="1">Ena-SAMPLE-TAB-13-05-2024-13:56:06:370-140302</strain>
    </source>
</reference>
<dbReference type="NCBIfam" id="NF047658">
    <property type="entry name" value="HYC_CC_PP"/>
    <property type="match status" value="1"/>
</dbReference>
<dbReference type="RefSeq" id="WP_348709977.1">
    <property type="nucleotide sequence ID" value="NZ_CAXIXY010000003.1"/>
</dbReference>
<gene>
    <name evidence="1" type="ORF">T190607A01A_10407</name>
</gene>
<accession>A0ABM9NRX9</accession>
<keyword evidence="2" id="KW-1185">Reference proteome</keyword>
<proteinExistence type="predicted"/>
<organism evidence="1 2">
    <name type="scientific">Tenacibaculum platacis</name>
    <dbReference type="NCBI Taxonomy" id="3137852"/>
    <lineage>
        <taxon>Bacteria</taxon>
        <taxon>Pseudomonadati</taxon>
        <taxon>Bacteroidota</taxon>
        <taxon>Flavobacteriia</taxon>
        <taxon>Flavobacteriales</taxon>
        <taxon>Flavobacteriaceae</taxon>
        <taxon>Tenacibaculum</taxon>
    </lineage>
</organism>
<name>A0ABM9NRX9_9FLAO</name>
<comment type="caution">
    <text evidence="1">The sequence shown here is derived from an EMBL/GenBank/DDBJ whole genome shotgun (WGS) entry which is preliminary data.</text>
</comment>
<dbReference type="InterPro" id="IPR058512">
    <property type="entry name" value="DUF8199"/>
</dbReference>
<evidence type="ECO:0000313" key="1">
    <source>
        <dbReference type="EMBL" id="CAL2076720.1"/>
    </source>
</evidence>
<dbReference type="Proteomes" id="UP001497416">
    <property type="component" value="Unassembled WGS sequence"/>
</dbReference>
<dbReference type="InterPro" id="IPR058060">
    <property type="entry name" value="HYC_CC_PP"/>
</dbReference>
<sequence length="138" mass="15803">MKSVLTKISSFVLALLVLFSTFSFTVAKHYCGDFLVGVSYFGDAKNCADELGEDDCDSPQVIKKKNCCKDEVENIEGQDDLRNSIEKFDLEKQKFVVAYVSSLLYLFSEEDKKEKEFLQYSPPKLTYDLNILHEVFII</sequence>
<dbReference type="EMBL" id="CAXIXY010000003">
    <property type="protein sequence ID" value="CAL2076720.1"/>
    <property type="molecule type" value="Genomic_DNA"/>
</dbReference>